<dbReference type="InterPro" id="IPR045595">
    <property type="entry name" value="SufBD_N"/>
</dbReference>
<dbReference type="PANTHER" id="PTHR30508">
    <property type="entry name" value="FES CLUSTER ASSEMBLY PROTEIN SUF"/>
    <property type="match status" value="1"/>
</dbReference>
<dbReference type="InterPro" id="IPR037284">
    <property type="entry name" value="SUF_FeS_clus_asmbl_SufBD_sf"/>
</dbReference>
<dbReference type="Pfam" id="PF19295">
    <property type="entry name" value="SufBD_N"/>
    <property type="match status" value="1"/>
</dbReference>
<dbReference type="Proteomes" id="UP000000777">
    <property type="component" value="Chromosome"/>
</dbReference>
<proteinExistence type="inferred from homology"/>
<dbReference type="SUPFAM" id="SSF101960">
    <property type="entry name" value="Stabilizer of iron transporter SufD"/>
    <property type="match status" value="1"/>
</dbReference>
<evidence type="ECO:0000259" key="3">
    <source>
        <dbReference type="Pfam" id="PF19295"/>
    </source>
</evidence>
<dbReference type="HOGENOM" id="CLU_026231_0_0_6"/>
<evidence type="ECO:0000259" key="2">
    <source>
        <dbReference type="Pfam" id="PF01458"/>
    </source>
</evidence>
<dbReference type="InterPro" id="IPR055346">
    <property type="entry name" value="Fe-S_cluster_assembly_SufBD"/>
</dbReference>
<protein>
    <submittedName>
        <fullName evidence="4">Putative ABC transporter permease component</fullName>
    </submittedName>
</protein>
<dbReference type="GO" id="GO:0016226">
    <property type="term" value="P:iron-sulfur cluster assembly"/>
    <property type="evidence" value="ECO:0007669"/>
    <property type="project" value="InterPro"/>
</dbReference>
<evidence type="ECO:0000313" key="4">
    <source>
        <dbReference type="EMBL" id="BAF35063.1"/>
    </source>
</evidence>
<feature type="domain" description="SUF system FeS cluster assembly SufBD N-terminal" evidence="3">
    <location>
        <begin position="66"/>
        <end position="171"/>
    </location>
</feature>
<gene>
    <name evidence="4" type="ordered locus">CRP_032</name>
</gene>
<dbReference type="InterPro" id="IPR000825">
    <property type="entry name" value="SUF_FeS_clus_asmbl_SufBD_core"/>
</dbReference>
<evidence type="ECO:0000256" key="1">
    <source>
        <dbReference type="ARBA" id="ARBA00043967"/>
    </source>
</evidence>
<dbReference type="Pfam" id="PF01458">
    <property type="entry name" value="SUFBD_core"/>
    <property type="match status" value="1"/>
</dbReference>
<dbReference type="EMBL" id="AP009180">
    <property type="protein sequence ID" value="BAF35063.1"/>
    <property type="molecule type" value="Genomic_DNA"/>
</dbReference>
<dbReference type="PANTHER" id="PTHR30508:SF1">
    <property type="entry name" value="UPF0051 PROTEIN ABCI8, CHLOROPLASTIC-RELATED"/>
    <property type="match status" value="1"/>
</dbReference>
<dbReference type="RefSeq" id="WP_011672255.1">
    <property type="nucleotide sequence ID" value="NC_008512.1"/>
</dbReference>
<evidence type="ECO:0000313" key="5">
    <source>
        <dbReference type="Proteomes" id="UP000000777"/>
    </source>
</evidence>
<dbReference type="NCBIfam" id="TIGR01980">
    <property type="entry name" value="sufB"/>
    <property type="match status" value="1"/>
</dbReference>
<sequence>MNNYNYYSIINSYQIENKYCENLINEISYINTEPNWLKSFRINSFNIIKKINIPKWGNFFLKKIILSKSCFYNFHDNNNNYSLKKTFKQIINKNIATDFVYNSISIKTTMKKKLLKHGIVFCSINEAIKNYSELLRKYLGSIVKPQDNFFSCLNSSIFSDGTFVFIPKNTICPIELSSYFRINDEIGQFERTLIICDDNSQLSYLEGCTASIKKKQQLHSAVVELIAKKNSTIKYSTIQNWYVGNKFNYNGIYNFVTKRGLCFGNNSLILWIQIESGSSITWKYPSCILKGNFSNSEFYSISITNNYQQVDTGTKMIHLGNKNYSIVNAKSIALDYSFQTYRGIIKILNNANYSKNYTSCDSILIGMSKIYTFPLNIVNNKFCKIEHEASVSQISFDEINLLKSKGIKKKDCYNILINNFCYEIFKKLPLEFNNEIENLISSIIKYSVI</sequence>
<reference evidence="4 5" key="1">
    <citation type="journal article" date="2006" name="Science">
        <title>The 160-kilobase genome of the bacterial endosymbiont Carsonella.</title>
        <authorList>
            <person name="Nakabachi A."/>
            <person name="Yamashita A."/>
            <person name="Toh H."/>
            <person name="Ishikawa H."/>
            <person name="Dunbar H."/>
            <person name="Moran N."/>
            <person name="Hattori M."/>
        </authorList>
    </citation>
    <scope>NUCLEOTIDE SEQUENCE [LARGE SCALE GENOMIC DNA]</scope>
    <source>
        <strain evidence="4 5">PV</strain>
    </source>
</reference>
<dbReference type="KEGG" id="crp:CRP_032"/>
<comment type="similarity">
    <text evidence="1">Belongs to the iron-sulfur cluster assembly SufBD family.</text>
</comment>
<dbReference type="AlphaFoldDB" id="Q05FV8"/>
<dbReference type="OrthoDB" id="9803529at2"/>
<dbReference type="InterPro" id="IPR010231">
    <property type="entry name" value="SUF_FeS_clus_asmbl_SufB"/>
</dbReference>
<feature type="domain" description="SUF system FeS cluster assembly SufBD core" evidence="2">
    <location>
        <begin position="182"/>
        <end position="420"/>
    </location>
</feature>
<accession>Q05FV8</accession>
<organism evidence="4 5">
    <name type="scientific">Carsonella ruddii (strain PV)</name>
    <dbReference type="NCBI Taxonomy" id="387662"/>
    <lineage>
        <taxon>Bacteria</taxon>
        <taxon>Pseudomonadati</taxon>
        <taxon>Pseudomonadota</taxon>
        <taxon>Gammaproteobacteria</taxon>
        <taxon>Oceanospirillales</taxon>
        <taxon>Halomonadaceae</taxon>
        <taxon>Zymobacter group</taxon>
        <taxon>Candidatus Carsonella</taxon>
    </lineage>
</organism>
<dbReference type="STRING" id="387662.CRP_032"/>
<name>Q05FV8_CARRP</name>